<name>A0A8J3W6I2_9ACTN</name>
<reference evidence="2 3" key="1">
    <citation type="submission" date="2021-01" db="EMBL/GenBank/DDBJ databases">
        <title>Whole genome shotgun sequence of Planobispora longispora NBRC 13918.</title>
        <authorList>
            <person name="Komaki H."/>
            <person name="Tamura T."/>
        </authorList>
    </citation>
    <scope>NUCLEOTIDE SEQUENCE [LARGE SCALE GENOMIC DNA]</scope>
    <source>
        <strain evidence="2 3">NBRC 13918</strain>
    </source>
</reference>
<evidence type="ECO:0000313" key="3">
    <source>
        <dbReference type="Proteomes" id="UP000616724"/>
    </source>
</evidence>
<feature type="transmembrane region" description="Helical" evidence="1">
    <location>
        <begin position="54"/>
        <end position="76"/>
    </location>
</feature>
<feature type="transmembrane region" description="Helical" evidence="1">
    <location>
        <begin position="164"/>
        <end position="181"/>
    </location>
</feature>
<dbReference type="AlphaFoldDB" id="A0A8J3W6I2"/>
<evidence type="ECO:0008006" key="4">
    <source>
        <dbReference type="Google" id="ProtNLM"/>
    </source>
</evidence>
<keyword evidence="1" id="KW-0472">Membrane</keyword>
<keyword evidence="1" id="KW-1133">Transmembrane helix</keyword>
<evidence type="ECO:0000256" key="1">
    <source>
        <dbReference type="SAM" id="Phobius"/>
    </source>
</evidence>
<organism evidence="2 3">
    <name type="scientific">Planobispora longispora</name>
    <dbReference type="NCBI Taxonomy" id="28887"/>
    <lineage>
        <taxon>Bacteria</taxon>
        <taxon>Bacillati</taxon>
        <taxon>Actinomycetota</taxon>
        <taxon>Actinomycetes</taxon>
        <taxon>Streptosporangiales</taxon>
        <taxon>Streptosporangiaceae</taxon>
        <taxon>Planobispora</taxon>
    </lineage>
</organism>
<feature type="transmembrane region" description="Helical" evidence="1">
    <location>
        <begin position="187"/>
        <end position="208"/>
    </location>
</feature>
<accession>A0A8J3W6I2</accession>
<gene>
    <name evidence="2" type="ORF">Plo01_42810</name>
</gene>
<proteinExistence type="predicted"/>
<evidence type="ECO:0000313" key="2">
    <source>
        <dbReference type="EMBL" id="GIH77852.1"/>
    </source>
</evidence>
<dbReference type="Proteomes" id="UP000616724">
    <property type="component" value="Unassembled WGS sequence"/>
</dbReference>
<feature type="transmembrane region" description="Helical" evidence="1">
    <location>
        <begin position="135"/>
        <end position="157"/>
    </location>
</feature>
<protein>
    <recommendedName>
        <fullName evidence="4">DUF4386 family protein</fullName>
    </recommendedName>
</protein>
<keyword evidence="1" id="KW-0812">Transmembrane</keyword>
<dbReference type="EMBL" id="BOOH01000036">
    <property type="protein sequence ID" value="GIH77852.1"/>
    <property type="molecule type" value="Genomic_DNA"/>
</dbReference>
<comment type="caution">
    <text evidence="2">The sequence shown here is derived from an EMBL/GenBank/DDBJ whole genome shotgun (WGS) entry which is preliminary data.</text>
</comment>
<dbReference type="RefSeq" id="WP_203892415.1">
    <property type="nucleotide sequence ID" value="NZ_BOOH01000036.1"/>
</dbReference>
<sequence length="228" mass="23913">MFGFSNPDAFRRRAAGVSLLLAPLCLLLGMVVDPLIAGADEVLGYARNPVATGISATLLHYAWVLWVPGVIGLVHMVRGKGAVLANVAGAVTVLGLINFSALMISDFFDIVAYQQLTVEQATAIMRDAAQPAMIFAWQIPGMAGSFLGLVAVAAAYARAGHAGWWFPAGVLSGMVIWIGGTRAGNQLVSYAGPAILLLVFGVVGIAMIRMTDERWRPAARPPVPAGTV</sequence>
<keyword evidence="3" id="KW-1185">Reference proteome</keyword>
<feature type="transmembrane region" description="Helical" evidence="1">
    <location>
        <begin position="83"/>
        <end position="104"/>
    </location>
</feature>